<dbReference type="PANTHER" id="PTHR10543">
    <property type="entry name" value="BETA-CAROTENE DIOXYGENASE"/>
    <property type="match status" value="1"/>
</dbReference>
<comment type="caution">
    <text evidence="6">The sequence shown here is derived from an EMBL/GenBank/DDBJ whole genome shotgun (WGS) entry which is preliminary data.</text>
</comment>
<feature type="non-terminal residue" evidence="6">
    <location>
        <position position="1"/>
    </location>
</feature>
<dbReference type="InterPro" id="IPR004294">
    <property type="entry name" value="Carotenoid_Oase"/>
</dbReference>
<feature type="non-terminal residue" evidence="6">
    <location>
        <position position="284"/>
    </location>
</feature>
<dbReference type="EMBL" id="BCLP01048435">
    <property type="protein sequence ID" value="GAU10427.1"/>
    <property type="molecule type" value="Genomic_DNA"/>
</dbReference>
<keyword evidence="4 5" id="KW-0408">Iron</keyword>
<dbReference type="GO" id="GO:0016121">
    <property type="term" value="P:carotene catabolic process"/>
    <property type="evidence" value="ECO:0007669"/>
    <property type="project" value="TreeGrafter"/>
</dbReference>
<protein>
    <submittedName>
        <fullName evidence="6">Uncharacterized protein</fullName>
    </submittedName>
</protein>
<dbReference type="Pfam" id="PF03055">
    <property type="entry name" value="RPE65"/>
    <property type="match status" value="1"/>
</dbReference>
<proteinExistence type="inferred from homology"/>
<sequence length="284" mass="31855">KEFIIPDHLYIHDWAFTATYYILFANRVKLNASGAMTSVCGITPTMTALSVNPTKDTSPIYLLPRFPNDLNGSRDWRVPIEAPSRFWLQHVGNAYDYLDENGNSEIQIHASVCSYEWFTLQKLFGYDWRSGKLDPSIMNLGRNHSRTLPHLVQVSINLDVHGICQRCDVEPLNEWNKSSDFPAINPAFSGRKNNYVYAPSTSGSRSELPNFPFDMVAKLNLSTKSVDTWSAGSRRFVGEPTFVAKGSEEDDGYIVVVEYAAVVQRCYLVILDSKKIGAADALVA</sequence>
<feature type="binding site" evidence="5">
    <location>
        <position position="12"/>
    </location>
    <ligand>
        <name>Fe cation</name>
        <dbReference type="ChEBI" id="CHEBI:24875"/>
        <note>catalytic</note>
    </ligand>
</feature>
<dbReference type="GO" id="GO:0009570">
    <property type="term" value="C:chloroplast stroma"/>
    <property type="evidence" value="ECO:0007669"/>
    <property type="project" value="TreeGrafter"/>
</dbReference>
<keyword evidence="7" id="KW-1185">Reference proteome</keyword>
<name>A0A1B5Z8I6_TRISU</name>
<evidence type="ECO:0000256" key="4">
    <source>
        <dbReference type="ARBA" id="ARBA00023004"/>
    </source>
</evidence>
<evidence type="ECO:0000313" key="7">
    <source>
        <dbReference type="Proteomes" id="UP000242715"/>
    </source>
</evidence>
<dbReference type="AlphaFoldDB" id="A0A1B5Z8I6"/>
<organism evidence="6 7">
    <name type="scientific">Trifolium subterraneum</name>
    <name type="common">Subterranean clover</name>
    <dbReference type="NCBI Taxonomy" id="3900"/>
    <lineage>
        <taxon>Eukaryota</taxon>
        <taxon>Viridiplantae</taxon>
        <taxon>Streptophyta</taxon>
        <taxon>Embryophyta</taxon>
        <taxon>Tracheophyta</taxon>
        <taxon>Spermatophyta</taxon>
        <taxon>Magnoliopsida</taxon>
        <taxon>eudicotyledons</taxon>
        <taxon>Gunneridae</taxon>
        <taxon>Pentapetalae</taxon>
        <taxon>rosids</taxon>
        <taxon>fabids</taxon>
        <taxon>Fabales</taxon>
        <taxon>Fabaceae</taxon>
        <taxon>Papilionoideae</taxon>
        <taxon>50 kb inversion clade</taxon>
        <taxon>NPAAA clade</taxon>
        <taxon>Hologalegina</taxon>
        <taxon>IRL clade</taxon>
        <taxon>Trifolieae</taxon>
        <taxon>Trifolium</taxon>
    </lineage>
</organism>
<reference evidence="7" key="1">
    <citation type="journal article" date="2017" name="Front. Plant Sci.">
        <title>Climate Clever Clovers: New Paradigm to Reduce the Environmental Footprint of Ruminants by Breeding Low Methanogenic Forages Utilizing Haplotype Variation.</title>
        <authorList>
            <person name="Kaur P."/>
            <person name="Appels R."/>
            <person name="Bayer P.E."/>
            <person name="Keeble-Gagnere G."/>
            <person name="Wang J."/>
            <person name="Hirakawa H."/>
            <person name="Shirasawa K."/>
            <person name="Vercoe P."/>
            <person name="Stefanova K."/>
            <person name="Durmic Z."/>
            <person name="Nichols P."/>
            <person name="Revell C."/>
            <person name="Isobe S.N."/>
            <person name="Edwards D."/>
            <person name="Erskine W."/>
        </authorList>
    </citation>
    <scope>NUCLEOTIDE SEQUENCE [LARGE SCALE GENOMIC DNA]</scope>
    <source>
        <strain evidence="7">cv. Daliak</strain>
    </source>
</reference>
<dbReference type="Proteomes" id="UP000242715">
    <property type="component" value="Unassembled WGS sequence"/>
</dbReference>
<evidence type="ECO:0000256" key="2">
    <source>
        <dbReference type="ARBA" id="ARBA00022723"/>
    </source>
</evidence>
<evidence type="ECO:0000256" key="3">
    <source>
        <dbReference type="ARBA" id="ARBA00022964"/>
    </source>
</evidence>
<dbReference type="OrthoDB" id="1069523at2759"/>
<keyword evidence="3" id="KW-0223">Dioxygenase</keyword>
<dbReference type="GO" id="GO:0046872">
    <property type="term" value="F:metal ion binding"/>
    <property type="evidence" value="ECO:0007669"/>
    <property type="project" value="UniProtKB-KW"/>
</dbReference>
<evidence type="ECO:0000256" key="5">
    <source>
        <dbReference type="PIRSR" id="PIRSR604294-1"/>
    </source>
</evidence>
<accession>A0A1B5Z8I6</accession>
<keyword evidence="3" id="KW-0560">Oxidoreductase</keyword>
<comment type="cofactor">
    <cofactor evidence="5">
        <name>Fe(2+)</name>
        <dbReference type="ChEBI" id="CHEBI:29033"/>
    </cofactor>
    <text evidence="5">Binds 1 Fe(2+) ion per subunit.</text>
</comment>
<dbReference type="PANTHER" id="PTHR10543:SF37">
    <property type="entry name" value="CAROTENOID CLEAVAGE DIOXYGENASE 7, CHLOROPLASTIC"/>
    <property type="match status" value="1"/>
</dbReference>
<evidence type="ECO:0000313" key="6">
    <source>
        <dbReference type="EMBL" id="GAU10427.1"/>
    </source>
</evidence>
<evidence type="ECO:0000256" key="1">
    <source>
        <dbReference type="ARBA" id="ARBA00006787"/>
    </source>
</evidence>
<keyword evidence="2 5" id="KW-0479">Metal-binding</keyword>
<dbReference type="GO" id="GO:0045549">
    <property type="term" value="F:9-cis-epoxycarotenoid dioxygenase activity"/>
    <property type="evidence" value="ECO:0007669"/>
    <property type="project" value="TreeGrafter"/>
</dbReference>
<gene>
    <name evidence="6" type="ORF">TSUD_423450</name>
</gene>
<feature type="binding site" evidence="5">
    <location>
        <position position="90"/>
    </location>
    <ligand>
        <name>Fe cation</name>
        <dbReference type="ChEBI" id="CHEBI:24875"/>
        <note>catalytic</note>
    </ligand>
</feature>
<comment type="similarity">
    <text evidence="1">Belongs to the carotenoid oxygenase family.</text>
</comment>